<organism evidence="7 8">
    <name type="scientific">Meganyctiphanes norvegica</name>
    <name type="common">Northern krill</name>
    <name type="synonym">Thysanopoda norvegica</name>
    <dbReference type="NCBI Taxonomy" id="48144"/>
    <lineage>
        <taxon>Eukaryota</taxon>
        <taxon>Metazoa</taxon>
        <taxon>Ecdysozoa</taxon>
        <taxon>Arthropoda</taxon>
        <taxon>Crustacea</taxon>
        <taxon>Multicrustacea</taxon>
        <taxon>Malacostraca</taxon>
        <taxon>Eumalacostraca</taxon>
        <taxon>Eucarida</taxon>
        <taxon>Euphausiacea</taxon>
        <taxon>Euphausiidae</taxon>
        <taxon>Meganyctiphanes</taxon>
    </lineage>
</organism>
<evidence type="ECO:0000256" key="1">
    <source>
        <dbReference type="ARBA" id="ARBA00022723"/>
    </source>
</evidence>
<evidence type="ECO:0000313" key="8">
    <source>
        <dbReference type="Proteomes" id="UP001497623"/>
    </source>
</evidence>
<dbReference type="Gene3D" id="3.60.10.10">
    <property type="entry name" value="Endonuclease/exonuclease/phosphatase"/>
    <property type="match status" value="1"/>
</dbReference>
<sequence>MPKKCKDCNELYKMDIGSQPLFRCMLCNVGMHNCKKMDKNLMVSGLSWMCHGCSVTCKENNIIENAKMQIINKTINGNQLKGKIESKRNNEVKEKNRENKRKREENEMNTIEVVAEVHGEENQSAPEIKQVRKNKEVIEDKQENVSREGNMKEQKNNVERVCSFWVRGRCKFGVSCNYAHPVLCTIILENGTCQKRDCEWFHPKMCSVMKQTGQCHRGQKCYFTHFRQTHNSSMTSRAENQRTFNNSQTWGKTPSTYQNNYNQQWHPNMRHHNNSNQYNENNQMRGPNMDFFPEPEHKLASDDQADNGESSRNPCRKDVGQPMTKNRKEPYKILYQNIRRLITENSKKKIEYFKDYVLENKILAMNFTETWLDNLITNDINIKGYQVFRGDRKGRRGGGTAIYLNEDFEANILLEASVEKCEMIAIFIEKLNTINIVIYRPPDTKLSIFTSIVDKMNNLLSNMNAPEPTVILTGDFNFPFVKWTKGTHNGCRWEITSSSTTLDEKAQFLKLTEVVDKYNLVQAIEEPTRERNTLDLVFTNDISIFTHIEVLKSSLSDHHQIEVTTNFKTNNRDINNETPNYGGETDFWQLNFHNDNVSWSTINKEINDIPWHILFNEKNTETCINILLSCLLMLCIKLIPRKKTRSKSKIPRERKKLLNRMKMLEREKHRTYNK</sequence>
<dbReference type="Proteomes" id="UP001497623">
    <property type="component" value="Unassembled WGS sequence"/>
</dbReference>
<feature type="zinc finger region" description="C3H1-type" evidence="4">
    <location>
        <begin position="200"/>
        <end position="228"/>
    </location>
</feature>
<dbReference type="Pfam" id="PF00642">
    <property type="entry name" value="zf-CCCH"/>
    <property type="match status" value="1"/>
</dbReference>
<dbReference type="GO" id="GO:0003824">
    <property type="term" value="F:catalytic activity"/>
    <property type="evidence" value="ECO:0007669"/>
    <property type="project" value="InterPro"/>
</dbReference>
<comment type="caution">
    <text evidence="7">The sequence shown here is derived from an EMBL/GenBank/DDBJ whole genome shotgun (WGS) entry which is preliminary data.</text>
</comment>
<name>A0AAV2PQQ2_MEGNR</name>
<dbReference type="InterPro" id="IPR036855">
    <property type="entry name" value="Znf_CCCH_sf"/>
</dbReference>
<dbReference type="SUPFAM" id="SSF56219">
    <property type="entry name" value="DNase I-like"/>
    <property type="match status" value="1"/>
</dbReference>
<dbReference type="Gene3D" id="4.10.1000.10">
    <property type="entry name" value="Zinc finger, CCCH-type"/>
    <property type="match status" value="1"/>
</dbReference>
<protein>
    <recommendedName>
        <fullName evidence="6">C3H1-type domain-containing protein</fullName>
    </recommendedName>
</protein>
<dbReference type="InterPro" id="IPR036691">
    <property type="entry name" value="Endo/exonu/phosph_ase_sf"/>
</dbReference>
<feature type="region of interest" description="Disordered" evidence="5">
    <location>
        <begin position="83"/>
        <end position="104"/>
    </location>
</feature>
<evidence type="ECO:0000256" key="2">
    <source>
        <dbReference type="ARBA" id="ARBA00022771"/>
    </source>
</evidence>
<dbReference type="AlphaFoldDB" id="A0AAV2PQQ2"/>
<feature type="region of interest" description="Disordered" evidence="5">
    <location>
        <begin position="233"/>
        <end position="328"/>
    </location>
</feature>
<evidence type="ECO:0000259" key="6">
    <source>
        <dbReference type="PROSITE" id="PS50103"/>
    </source>
</evidence>
<dbReference type="SMART" id="SM00356">
    <property type="entry name" value="ZnF_C3H1"/>
    <property type="match status" value="1"/>
</dbReference>
<dbReference type="GO" id="GO:0031012">
    <property type="term" value="C:extracellular matrix"/>
    <property type="evidence" value="ECO:0007669"/>
    <property type="project" value="TreeGrafter"/>
</dbReference>
<dbReference type="PROSITE" id="PS50103">
    <property type="entry name" value="ZF_C3H1"/>
    <property type="match status" value="2"/>
</dbReference>
<feature type="zinc finger region" description="C3H1-type" evidence="4">
    <location>
        <begin position="156"/>
        <end position="183"/>
    </location>
</feature>
<dbReference type="InterPro" id="IPR000571">
    <property type="entry name" value="Znf_CCCH"/>
</dbReference>
<keyword evidence="3 4" id="KW-0862">Zinc</keyword>
<feature type="non-terminal residue" evidence="7">
    <location>
        <position position="674"/>
    </location>
</feature>
<dbReference type="PANTHER" id="PTHR33395:SF22">
    <property type="entry name" value="REVERSE TRANSCRIPTASE DOMAIN-CONTAINING PROTEIN"/>
    <property type="match status" value="1"/>
</dbReference>
<feature type="domain" description="C3H1-type" evidence="6">
    <location>
        <begin position="156"/>
        <end position="183"/>
    </location>
</feature>
<reference evidence="7 8" key="1">
    <citation type="submission" date="2024-05" db="EMBL/GenBank/DDBJ databases">
        <authorList>
            <person name="Wallberg A."/>
        </authorList>
    </citation>
    <scope>NUCLEOTIDE SEQUENCE [LARGE SCALE GENOMIC DNA]</scope>
</reference>
<evidence type="ECO:0000256" key="3">
    <source>
        <dbReference type="ARBA" id="ARBA00022833"/>
    </source>
</evidence>
<dbReference type="GO" id="GO:0008270">
    <property type="term" value="F:zinc ion binding"/>
    <property type="evidence" value="ECO:0007669"/>
    <property type="project" value="UniProtKB-KW"/>
</dbReference>
<dbReference type="GO" id="GO:0007508">
    <property type="term" value="P:larval heart development"/>
    <property type="evidence" value="ECO:0007669"/>
    <property type="project" value="TreeGrafter"/>
</dbReference>
<evidence type="ECO:0000313" key="7">
    <source>
        <dbReference type="EMBL" id="CAL4061655.1"/>
    </source>
</evidence>
<feature type="domain" description="C3H1-type" evidence="6">
    <location>
        <begin position="200"/>
        <end position="228"/>
    </location>
</feature>
<keyword evidence="8" id="KW-1185">Reference proteome</keyword>
<evidence type="ECO:0000256" key="5">
    <source>
        <dbReference type="SAM" id="MobiDB-lite"/>
    </source>
</evidence>
<dbReference type="InterPro" id="IPR005135">
    <property type="entry name" value="Endo/exonuclease/phosphatase"/>
</dbReference>
<gene>
    <name evidence="7" type="ORF">MNOR_LOCUS2239</name>
</gene>
<accession>A0AAV2PQQ2</accession>
<keyword evidence="1 4" id="KW-0479">Metal-binding</keyword>
<feature type="compositionally biased region" description="Polar residues" evidence="5">
    <location>
        <begin position="233"/>
        <end position="266"/>
    </location>
</feature>
<proteinExistence type="predicted"/>
<dbReference type="SUPFAM" id="SSF90229">
    <property type="entry name" value="CCCH zinc finger"/>
    <property type="match status" value="1"/>
</dbReference>
<evidence type="ECO:0000256" key="4">
    <source>
        <dbReference type="PROSITE-ProRule" id="PRU00723"/>
    </source>
</evidence>
<dbReference type="GO" id="GO:0061343">
    <property type="term" value="P:cell adhesion involved in heart morphogenesis"/>
    <property type="evidence" value="ECO:0007669"/>
    <property type="project" value="TreeGrafter"/>
</dbReference>
<dbReference type="PANTHER" id="PTHR33395">
    <property type="entry name" value="TRANSCRIPTASE, PUTATIVE-RELATED-RELATED"/>
    <property type="match status" value="1"/>
</dbReference>
<dbReference type="Pfam" id="PF14529">
    <property type="entry name" value="Exo_endo_phos_2"/>
    <property type="match status" value="1"/>
</dbReference>
<keyword evidence="2 4" id="KW-0863">Zinc-finger</keyword>
<dbReference type="EMBL" id="CAXKWB010000661">
    <property type="protein sequence ID" value="CAL4061655.1"/>
    <property type="molecule type" value="Genomic_DNA"/>
</dbReference>